<dbReference type="InterPro" id="IPR021843">
    <property type="entry name" value="PSME4_C"/>
</dbReference>
<dbReference type="InterPro" id="IPR016024">
    <property type="entry name" value="ARM-type_fold"/>
</dbReference>
<keyword evidence="7" id="KW-0234">DNA repair</keyword>
<keyword evidence="4" id="KW-0963">Cytoplasm</keyword>
<keyword evidence="5" id="KW-0677">Repeat</keyword>
<feature type="region of interest" description="Disordered" evidence="9">
    <location>
        <begin position="1582"/>
        <end position="1619"/>
    </location>
</feature>
<evidence type="ECO:0000256" key="4">
    <source>
        <dbReference type="ARBA" id="ARBA00022490"/>
    </source>
</evidence>
<dbReference type="InterPro" id="IPR035309">
    <property type="entry name" value="PSME4"/>
</dbReference>
<dbReference type="InterPro" id="IPR032430">
    <property type="entry name" value="Blm10_mid"/>
</dbReference>
<comment type="subcellular location">
    <subcellularLocation>
        <location evidence="2">Cytoplasm</location>
    </subcellularLocation>
    <subcellularLocation>
        <location evidence="1">Nucleus</location>
    </subcellularLocation>
</comment>
<evidence type="ECO:0000259" key="12">
    <source>
        <dbReference type="Pfam" id="PF23096"/>
    </source>
</evidence>
<feature type="domain" description="Proteasome activator Blm10 middle HEAT repeats region" evidence="11">
    <location>
        <begin position="317"/>
        <end position="790"/>
    </location>
</feature>
<gene>
    <name evidence="13" type="ORF">MAR_001975</name>
</gene>
<dbReference type="Pfam" id="PF23096">
    <property type="entry name" value="HEAT_PSME4"/>
    <property type="match status" value="1"/>
</dbReference>
<proteinExistence type="inferred from homology"/>
<feature type="compositionally biased region" description="Acidic residues" evidence="9">
    <location>
        <begin position="1610"/>
        <end position="1619"/>
    </location>
</feature>
<dbReference type="EMBL" id="CP111022">
    <property type="protein sequence ID" value="WAR20137.1"/>
    <property type="molecule type" value="Genomic_DNA"/>
</dbReference>
<evidence type="ECO:0000256" key="3">
    <source>
        <dbReference type="ARBA" id="ARBA00005739"/>
    </source>
</evidence>
<dbReference type="PANTHER" id="PTHR32170:SF3">
    <property type="entry name" value="PROTEASOME ACTIVATOR COMPLEX SUBUNIT 4"/>
    <property type="match status" value="1"/>
</dbReference>
<evidence type="ECO:0000256" key="8">
    <source>
        <dbReference type="ARBA" id="ARBA00023242"/>
    </source>
</evidence>
<keyword evidence="8" id="KW-0539">Nucleus</keyword>
<dbReference type="SUPFAM" id="SSF48371">
    <property type="entry name" value="ARM repeat"/>
    <property type="match status" value="2"/>
</dbReference>
<feature type="region of interest" description="Disordered" evidence="9">
    <location>
        <begin position="1221"/>
        <end position="1255"/>
    </location>
</feature>
<feature type="compositionally biased region" description="Polar residues" evidence="9">
    <location>
        <begin position="1221"/>
        <end position="1233"/>
    </location>
</feature>
<protein>
    <submittedName>
        <fullName evidence="13">PSME4-like protein</fullName>
    </submittedName>
</protein>
<keyword evidence="14" id="KW-1185">Reference proteome</keyword>
<dbReference type="Proteomes" id="UP001164746">
    <property type="component" value="Chromosome 11"/>
</dbReference>
<evidence type="ECO:0000256" key="6">
    <source>
        <dbReference type="ARBA" id="ARBA00022763"/>
    </source>
</evidence>
<comment type="similarity">
    <text evidence="3">Belongs to the BLM10 family.</text>
</comment>
<dbReference type="Pfam" id="PF16507">
    <property type="entry name" value="HEAT_PSME4_mid"/>
    <property type="match status" value="1"/>
</dbReference>
<evidence type="ECO:0000259" key="10">
    <source>
        <dbReference type="Pfam" id="PF11919"/>
    </source>
</evidence>
<evidence type="ECO:0000256" key="7">
    <source>
        <dbReference type="ARBA" id="ARBA00023204"/>
    </source>
</evidence>
<evidence type="ECO:0000313" key="14">
    <source>
        <dbReference type="Proteomes" id="UP001164746"/>
    </source>
</evidence>
<keyword evidence="6" id="KW-0227">DNA damage</keyword>
<name>A0ABY7FDD3_MYAAR</name>
<evidence type="ECO:0000256" key="2">
    <source>
        <dbReference type="ARBA" id="ARBA00004496"/>
    </source>
</evidence>
<evidence type="ECO:0000256" key="5">
    <source>
        <dbReference type="ARBA" id="ARBA00022737"/>
    </source>
</evidence>
<organism evidence="13 14">
    <name type="scientific">Mya arenaria</name>
    <name type="common">Soft-shell clam</name>
    <dbReference type="NCBI Taxonomy" id="6604"/>
    <lineage>
        <taxon>Eukaryota</taxon>
        <taxon>Metazoa</taxon>
        <taxon>Spiralia</taxon>
        <taxon>Lophotrochozoa</taxon>
        <taxon>Mollusca</taxon>
        <taxon>Bivalvia</taxon>
        <taxon>Autobranchia</taxon>
        <taxon>Heteroconchia</taxon>
        <taxon>Euheterodonta</taxon>
        <taxon>Imparidentia</taxon>
        <taxon>Neoheterodontei</taxon>
        <taxon>Myida</taxon>
        <taxon>Myoidea</taxon>
        <taxon>Myidae</taxon>
        <taxon>Mya</taxon>
    </lineage>
</organism>
<dbReference type="Pfam" id="PF11919">
    <property type="entry name" value="PSME4_C"/>
    <property type="match status" value="1"/>
</dbReference>
<evidence type="ECO:0000259" key="11">
    <source>
        <dbReference type="Pfam" id="PF16507"/>
    </source>
</evidence>
<evidence type="ECO:0000256" key="1">
    <source>
        <dbReference type="ARBA" id="ARBA00004123"/>
    </source>
</evidence>
<accession>A0ABY7FDD3</accession>
<evidence type="ECO:0000313" key="13">
    <source>
        <dbReference type="EMBL" id="WAR20137.1"/>
    </source>
</evidence>
<sequence length="2039" mass="233218">MEERSDRETLLGFKPQKEIIYNTLLPYKDDLDLESNSFLAEIKTNLGRAVQLRDIKVGVGHWVNQLSRYKRLYGLKFSKDDQLHFIHLMYELTVIPDLELSLVHKFASMLSSLLKKKKLLTREDLTIQWRPLYKLVDNVMYNTYDQHGLLLMPATLVQTLESLVRDCRCYFPLESTQEILEELRPLLCPFDVTVIKGLQHLELFLPTCQKPEEMDRGFRLWFDELINMWDSFQNNPSWEKFLISLFARLAHNNVGYIDWSPYVSKVFTRLLRVFNLPVGTQMVQVNRGNYNKVEIEPYITWIVAMMGGESTVQDHIDKLFTALHNFFHPSNLGKWNIKLSSLLMNFPKIFIRRVNRERYREATWMKVIPESHKLTDAEITRFVESMKSTVLMSMFSKYGSQDSAVALRHLSTMRPELIVPPLLEKMYPAMETLIEPHRLIACMNCIVSVSRAMFSAGKWFPEGRLHVLPLLNLSLPGIDPNDFKKCLVTFQMIATFISLVPIVDCSEAIHVRDDLTEVEKELCSATAQFEDFVLLFVDRVFALVENSAQEQYQGALNPEQLIVEKAMASCFTSVLQQCSTPILMSALRRLHNFITGSVYENRVGGRYAANLLRAAEQVNPKETLKMFLNRICNNILELIQSHEEYLTAEQLDDGFLWNLLMLSQLLRCDGSELLPYKEKILEVLPKILRLQCVRGYEIAGKTLMYLLGSLTRIYPLNYRSVPGSVDRPVTEYLAIRDWAKTGDVQDLGCEWHTPVEGEISFAQEVLDTILVPELETVKALSAENQLPREDLLRRLVIILEGLNGVAAAMPVWDGEHTSLIDSQVPLTRFTCANSCGSNFEVTLKGGQNARTVVMDAIRPLLKHMLSCCEDDTKGLNKVLQIYESILFFHGTSEMDFENRWKSFHAVKRALEDKMRGGKKHLRALLVDRVLLQHQMRCLQKTDRSFTRPHQDMLEDLYTLSISRYSEVRKKSQAMLGLFFNHYPYSYRSLLDGIVERLTNSDTPEHQFQGVLYILLGTRKSCIATKRSWEVISRIWPALTQAQQSEKPSILALIDNIINKTVKNSETTAIKLEVNQASIEAAGRLLQSGVPAPTESPCSEVESQSALQFEVDRNEKSFTMYTDLVEKMVSMVKGGQLTWKFSQIALDLLNLLLRHDTPTPPCLVELLTNSCVSDTLYIRKISIMSLMSIQKQMKRKHKKITVDPLKEAAKSSTKFIPGEATTHQQHIPNQSVDCNLSPSDSSLSSGGDVRGGEIPPHGTGYFRPGYRADNVWHTYNSKDLPDTQEKWEGLSVIEKTHWGYYSWPKDLKTYAPKSEQPKLNRDRQDLTEGEKIIYDAFTNPEFVTKLVDFLALEENKGRDKFGFKKMVLFKGLFRNFGDSLLPSFKPHIERLISDTSHDKHDSSHRCAMEIMSGIIRGSKHWSYTQTVSLWAWLKPLLKNALNNLTDSTLKDWCTFFSFASESRDPRKTYWFYELVMDNPLSGEGGSFGDAGRLSMLQNALLQQEWRVGDLHSRLLSYLTPHLAHIYKIVRDRIGCLLSDVFILDYKMFPTSQTRGDSRREFIDSIMPTLNKLQDLVIEEARLKNGNGGSGENSPVRESASSGSLETGVEQMDIEVDGEESEERKDLTRLCKTVMKCAASCINRTFFSAPREIVQLLPIMCTLESEAKDEELKMDCQVALACLAQALIQPDVIPHILHTVKQVTGLQSWHARSAVLSYVQVAVREMASVTLSGLLQCGYLEMDQDLLDHFERLSATKIKKRVKSESVPMEKIIQRHAGVLGLCAYVQAYPYHVPAYMPQILMDLSSHMTVKKTLSNFRRTHHDNWHDHKLMFTDDQLVILTDLLETCIFCVQMDQDARVIKVDDVFSPFSEMPPHNCCTIRNCLVSQYYLSIHCQVTSELGVMKYRCLQPISDLYPASVSTAGVNNQQVTFICTYRVMSCSKLQVLTINRWLLSTHAVTCSESAESYLHRGNFLASRNVKQKKMLMCLSIQLIIHEVCLHYEFIYFGISMIKDSFVAIDQLAAKCPMFRVQNRGCPTHKAE</sequence>
<feature type="domain" description="Proteasome activator complex subunit 4 C-terminal" evidence="10">
    <location>
        <begin position="1771"/>
        <end position="1842"/>
    </location>
</feature>
<evidence type="ECO:0000256" key="9">
    <source>
        <dbReference type="SAM" id="MobiDB-lite"/>
    </source>
</evidence>
<feature type="domain" description="Proteasome activator complex subunit 4-like HEAT repeat-like" evidence="12">
    <location>
        <begin position="1261"/>
        <end position="1496"/>
    </location>
</feature>
<dbReference type="PANTHER" id="PTHR32170">
    <property type="entry name" value="PROTEASOME ACTIVATOR COMPLEX SUBUNIT 4"/>
    <property type="match status" value="1"/>
</dbReference>
<dbReference type="InterPro" id="IPR055455">
    <property type="entry name" value="HEAT_PSME4"/>
</dbReference>
<reference evidence="13" key="1">
    <citation type="submission" date="2022-11" db="EMBL/GenBank/DDBJ databases">
        <title>Centuries of genome instability and evolution in soft-shell clam transmissible cancer (bioRxiv).</title>
        <authorList>
            <person name="Hart S.F.M."/>
            <person name="Yonemitsu M.A."/>
            <person name="Giersch R.M."/>
            <person name="Beal B.F."/>
            <person name="Arriagada G."/>
            <person name="Davis B.W."/>
            <person name="Ostrander E.A."/>
            <person name="Goff S.P."/>
            <person name="Metzger M.J."/>
        </authorList>
    </citation>
    <scope>NUCLEOTIDE SEQUENCE</scope>
    <source>
        <strain evidence="13">MELC-2E11</strain>
        <tissue evidence="13">Siphon/mantle</tissue>
    </source>
</reference>
<feature type="compositionally biased region" description="Low complexity" evidence="9">
    <location>
        <begin position="1235"/>
        <end position="1246"/>
    </location>
</feature>